<dbReference type="SUPFAM" id="SSF52540">
    <property type="entry name" value="P-loop containing nucleoside triphosphate hydrolases"/>
    <property type="match status" value="1"/>
</dbReference>
<dbReference type="InterPro" id="IPR005225">
    <property type="entry name" value="Small_GTP-bd"/>
</dbReference>
<feature type="compositionally biased region" description="Basic and acidic residues" evidence="4">
    <location>
        <begin position="1920"/>
        <end position="1932"/>
    </location>
</feature>
<protein>
    <submittedName>
        <fullName evidence="5">Uncharacterized protein</fullName>
    </submittedName>
</protein>
<feature type="compositionally biased region" description="Basic and acidic residues" evidence="4">
    <location>
        <begin position="434"/>
        <end position="447"/>
    </location>
</feature>
<feature type="region of interest" description="Disordered" evidence="4">
    <location>
        <begin position="1870"/>
        <end position="1932"/>
    </location>
</feature>
<feature type="compositionally biased region" description="Basic and acidic residues" evidence="4">
    <location>
        <begin position="2019"/>
        <end position="2035"/>
    </location>
</feature>
<feature type="compositionally biased region" description="Basic residues" evidence="4">
    <location>
        <begin position="24"/>
        <end position="37"/>
    </location>
</feature>
<dbReference type="EMBL" id="JABFDY010000001">
    <property type="protein sequence ID" value="KAF7711667.1"/>
    <property type="molecule type" value="Genomic_DNA"/>
</dbReference>
<dbReference type="InterPro" id="IPR027417">
    <property type="entry name" value="P-loop_NTPase"/>
</dbReference>
<feature type="region of interest" description="Disordered" evidence="4">
    <location>
        <begin position="1425"/>
        <end position="1444"/>
    </location>
</feature>
<feature type="region of interest" description="Disordered" evidence="4">
    <location>
        <begin position="234"/>
        <end position="254"/>
    </location>
</feature>
<feature type="compositionally biased region" description="Polar residues" evidence="4">
    <location>
        <begin position="1"/>
        <end position="10"/>
    </location>
</feature>
<comment type="caution">
    <text evidence="5">The sequence shown here is derived from an EMBL/GenBank/DDBJ whole genome shotgun (WGS) entry which is preliminary data.</text>
</comment>
<dbReference type="PROSITE" id="PS51421">
    <property type="entry name" value="RAS"/>
    <property type="match status" value="1"/>
</dbReference>
<feature type="region of interest" description="Disordered" evidence="4">
    <location>
        <begin position="809"/>
        <end position="843"/>
    </location>
</feature>
<accession>A0A8T0C0G3</accession>
<dbReference type="PROSITE" id="PS50007">
    <property type="entry name" value="PIPLC_X_DOMAIN"/>
    <property type="match status" value="1"/>
</dbReference>
<feature type="compositionally biased region" description="Basic residues" evidence="4">
    <location>
        <begin position="2343"/>
        <end position="2356"/>
    </location>
</feature>
<dbReference type="Gene3D" id="3.40.50.300">
    <property type="entry name" value="P-loop containing nucleotide triphosphate hydrolases"/>
    <property type="match status" value="1"/>
</dbReference>
<feature type="compositionally biased region" description="Basic residues" evidence="4">
    <location>
        <begin position="1207"/>
        <end position="1221"/>
    </location>
</feature>
<feature type="compositionally biased region" description="Basic residues" evidence="4">
    <location>
        <begin position="1610"/>
        <end position="1624"/>
    </location>
</feature>
<feature type="compositionally biased region" description="Basic residues" evidence="4">
    <location>
        <begin position="2265"/>
        <end position="2278"/>
    </location>
</feature>
<dbReference type="Proteomes" id="UP000606274">
    <property type="component" value="Unassembled WGS sequence"/>
</dbReference>
<feature type="compositionally biased region" description="Polar residues" evidence="4">
    <location>
        <begin position="2370"/>
        <end position="2383"/>
    </location>
</feature>
<dbReference type="SMART" id="SM00174">
    <property type="entry name" value="RHO"/>
    <property type="match status" value="1"/>
</dbReference>
<dbReference type="SMART" id="SM00173">
    <property type="entry name" value="RAS"/>
    <property type="match status" value="1"/>
</dbReference>
<dbReference type="FunFam" id="3.40.50.300:FF:001129">
    <property type="entry name" value="ras-related protein Rab-44 isoform X2"/>
    <property type="match status" value="1"/>
</dbReference>
<dbReference type="PROSITE" id="PS51417">
    <property type="entry name" value="ARF"/>
    <property type="match status" value="1"/>
</dbReference>
<feature type="compositionally biased region" description="Basic and acidic residues" evidence="4">
    <location>
        <begin position="38"/>
        <end position="54"/>
    </location>
</feature>
<dbReference type="CDD" id="cd00154">
    <property type="entry name" value="Rab"/>
    <property type="match status" value="1"/>
</dbReference>
<proteinExistence type="predicted"/>
<feature type="compositionally biased region" description="Basic and acidic residues" evidence="4">
    <location>
        <begin position="2384"/>
        <end position="2394"/>
    </location>
</feature>
<feature type="region of interest" description="Disordered" evidence="4">
    <location>
        <begin position="413"/>
        <end position="447"/>
    </location>
</feature>
<keyword evidence="1" id="KW-0547">Nucleotide-binding</keyword>
<keyword evidence="2" id="KW-0342">GTP-binding</keyword>
<gene>
    <name evidence="5" type="ORF">HF521_000678</name>
</gene>
<feature type="compositionally biased region" description="Basic and acidic residues" evidence="4">
    <location>
        <begin position="1222"/>
        <end position="1233"/>
    </location>
</feature>
<name>A0A8T0C0G3_SILME</name>
<dbReference type="PROSITE" id="PS51420">
    <property type="entry name" value="RHO"/>
    <property type="match status" value="1"/>
</dbReference>
<dbReference type="InterPro" id="IPR050227">
    <property type="entry name" value="Rab"/>
</dbReference>
<reference evidence="5" key="1">
    <citation type="submission" date="2020-08" db="EMBL/GenBank/DDBJ databases">
        <title>Chromosome-level assembly of Southern catfish (Silurus meridionalis) provides insights into visual adaptation to the nocturnal and benthic lifestyles.</title>
        <authorList>
            <person name="Zhang Y."/>
            <person name="Wang D."/>
            <person name="Peng Z."/>
        </authorList>
    </citation>
    <scope>NUCLEOTIDE SEQUENCE</scope>
    <source>
        <strain evidence="5">SWU-2019-XX</strain>
        <tissue evidence="5">Muscle</tissue>
    </source>
</reference>
<organism evidence="5 6">
    <name type="scientific">Silurus meridionalis</name>
    <name type="common">Southern catfish</name>
    <name type="synonym">Silurus soldatovi meridionalis</name>
    <dbReference type="NCBI Taxonomy" id="175797"/>
    <lineage>
        <taxon>Eukaryota</taxon>
        <taxon>Metazoa</taxon>
        <taxon>Chordata</taxon>
        <taxon>Craniata</taxon>
        <taxon>Vertebrata</taxon>
        <taxon>Euteleostomi</taxon>
        <taxon>Actinopterygii</taxon>
        <taxon>Neopterygii</taxon>
        <taxon>Teleostei</taxon>
        <taxon>Ostariophysi</taxon>
        <taxon>Siluriformes</taxon>
        <taxon>Siluridae</taxon>
        <taxon>Silurus</taxon>
    </lineage>
</organism>
<dbReference type="NCBIfam" id="TIGR00231">
    <property type="entry name" value="small_GTP"/>
    <property type="match status" value="1"/>
</dbReference>
<feature type="compositionally biased region" description="Basic and acidic residues" evidence="4">
    <location>
        <begin position="1625"/>
        <end position="1639"/>
    </location>
</feature>
<feature type="compositionally biased region" description="Basic residues" evidence="4">
    <location>
        <begin position="419"/>
        <end position="433"/>
    </location>
</feature>
<dbReference type="PRINTS" id="PR00449">
    <property type="entry name" value="RASTRNSFRMNG"/>
</dbReference>
<dbReference type="SMART" id="SM00177">
    <property type="entry name" value="ARF"/>
    <property type="match status" value="1"/>
</dbReference>
<dbReference type="PANTHER" id="PTHR47977">
    <property type="entry name" value="RAS-RELATED PROTEIN RAB"/>
    <property type="match status" value="1"/>
</dbReference>
<keyword evidence="3" id="KW-0449">Lipoprotein</keyword>
<feature type="region of interest" description="Disordered" evidence="4">
    <location>
        <begin position="1203"/>
        <end position="1233"/>
    </location>
</feature>
<feature type="compositionally biased region" description="Basic residues" evidence="4">
    <location>
        <begin position="1870"/>
        <end position="1883"/>
    </location>
</feature>
<feature type="region of interest" description="Disordered" evidence="4">
    <location>
        <begin position="2437"/>
        <end position="2465"/>
    </location>
</feature>
<evidence type="ECO:0000256" key="3">
    <source>
        <dbReference type="ARBA" id="ARBA00023288"/>
    </source>
</evidence>
<dbReference type="SMART" id="SM00176">
    <property type="entry name" value="RAN"/>
    <property type="match status" value="1"/>
</dbReference>
<dbReference type="InterPro" id="IPR001806">
    <property type="entry name" value="Small_GTPase"/>
</dbReference>
<evidence type="ECO:0000256" key="2">
    <source>
        <dbReference type="ARBA" id="ARBA00023134"/>
    </source>
</evidence>
<evidence type="ECO:0000313" key="5">
    <source>
        <dbReference type="EMBL" id="KAF7711667.1"/>
    </source>
</evidence>
<feature type="compositionally biased region" description="Basic residues" evidence="4">
    <location>
        <begin position="2005"/>
        <end position="2018"/>
    </location>
</feature>
<evidence type="ECO:0000256" key="4">
    <source>
        <dbReference type="SAM" id="MobiDB-lite"/>
    </source>
</evidence>
<feature type="region of interest" description="Disordered" evidence="4">
    <location>
        <begin position="1819"/>
        <end position="1840"/>
    </location>
</feature>
<sequence>MEENGNSVDNVDTRNAEIHTQTQIKKKKKFGSTRRPHGGHEQHAEEEKRELKDAEDTEEIEHQIITQDRTSHMITESQNPVSEVLLDISDSQVTTEQKEIIPSEFEIMTERINAPPALLDEVDQIHTELSDEVSNAGELTDVTEQDEKPVVNEEKDTESIVLNDQEMAPVISPIKNDAFMENVFLAVNKHNEESPDYEHASSTCKPVELIPEMQAMSDMQLTTEDINAVVSDENQNNCEEQFENPTSRESEPDQNVITNPLVNIQESKSPEVGAIEEHLEFSSSEKKRKIGSTRKSLRVQNPVSDQKNKYKTIEEKENIGEQNTDQNSSIDGVIKEEIKDSNEEIIAGQTENFTTEDITTVCSQQYTLCELSSQTTDLSLFTIEHPSPAPEHHGVIKDNGNSVDNVDTRNEEIHTQTQIKKKKKFGSTRRPHGEHKTHAEEEKGEWKNAEVTEEIKPQIITQDATSHMITESQNVSEMSLDINDLLVTTEQKEIIQSEIEIMTERINAPPALLNEVDQIHTELSAEVNNAGELTDVTEQDEKPVVNEEKDTESIVLNDQEMAPVISPIKNDAFMENVFLAVNKHNEESPDHEHASSTGEPVELIPEMQAMSDMQLTTEDIDAVVSDENQNNCEEQFENPASRESEPDQNVITNPLVKIQESKSPEVNVIEEHLEFSSSEKKRKIGSTRKSLRVQNPVSDQKNKYKTIEEKENIMEQNTDQNSSNDGVIKEEIKDSNEEIIAGQTENFTTEDITTVCSQQYTLCELSSQTTDMSLFTIEHPSPAPEHHGVMEDNGNSVDNVDTRNAEIHTQTQIKKKKKFGSTRRPHGEHKTHAEEEKGEWKDAEVTEEIKPQIITQDATSHMITESQNVSEMSLDINDSLVTTEQKEIIQSEIEIMTERINAPPALLNEVDQIHTELSAEVKNAGELADVTEQDEKTVVNEEKDTESLVLNDQEMAPVISPIKNDEFMENVFLAANKHNEESPDHEHASSTCEPVELIPEMQAMSDMQLTTEDIDAVLSDQNQNKCEEQFENPTSKESEPDQNVITSPLVKIQESKSPEVDVIEKHLEFSSTEKKRKIGSTRKSLRVQNLGSDQKNKYKTIEEKENIGEQNTNQNSSNDGVIKEEIKDSNEEIIAGQTENFTTEDITTVCSQQYTLCELSSQTTDLSLFTTEHPSPAPEHHEVMKDNGNSVDNVDTRNAEIHTQTQIKKKKKFGSTRRPHGEHKTHAEEEKGEWKDAEIKEEIEHQIITQDATSNILTESQNVSELSIDINDSLVTTEQKEIIPSEIEIMTEKIDAPPALLNEVDQIHIERSDEVNNAGELTDVTEQDEKTVVNEEKDTESLVLNDHHHLIISSSHQMAPVISPIKNDAFMENVFLAVNKHNEESPDHEHASSTCEPVELIPEMQAMSDMQLTTEDIDAVVSDQNQNKCEEQLENPASRESEPDQNVITNPLVKIQESKSPEVNVIEEHLEFSSSEKKRKIGSTRKSLRVQNPVSDQKNKYKTIEEKENIMEQNTDQNSSIDGVIKEETKDSNEEIIAGQTENFTTEDITTVCSQQYTLCELSSQTTDLSLFTIEHPSPASEHHGVMEDNGNSVDNVDTRNAEIHTQTQSKKKKKFGSTRRPHGEHKTHAEEEKGELKDAEVTEEIKHQITTRDATSHMLTESQNPVSEVSLNINDSLVPTDQQEKIQSENEIMTERIDAPPALLDESKQFHIELSDEVSDAGELTDVTEQEEKTVVNVEKDTVSRILNKQVMAPVISPMQDNTIIENLFLAVNNHNDKSPDHEHASSTCGPVELIPEMQAMSDMQLTTENIDAVVSDENQNKCEEQLENPTSRESEPDQNVITSPFVQIQDSNSPQVDVIKENLEFSSSKKRRKIGSTRKSLRGQIPGSDQINKSEAINEQENIQEQDTDQNDRSTGVIKEESNDSKEEIHVSHTENFTNEDIIAVCSQQYTLCELSSQTTDLSLSTIEHPSPAPQHPEVIRDDEKNVENVENRNAEIHTQTPSKKKKKFGSTRRPHGGHEQHAEGEKNELKDAEVTEELEHQIITQDATSHILTESQNPVSEVSLDISDSLVTTEQQEIIKSVNEIMKERIDAPPALSDESEQIHTELSDEVSNTGEQANIIEHEEKPVVNEEKETESIVLNEQGLEPVISPMQDNTFIENVFLAVKKHGDESPDHEHASSTCGPVELISEMEAMSDMQMTKENITAVISDENQNKCEEQLENPASRESEPDQHVITSPFVQIHDSNSPQVDVIKENLEFSSSKKKRKIGSTRRSLRGQIPGSDQKIKSEAINEQENIQEQDTDQNDSSTCVIEEESNDSKKEIHLSSQNPKIHLEPNSPARRKMGSSRKMSKNKHTEKISDEGGASEQENLNFKKNNVKNSEPKTEAKTDMDTVMAESTEESVEVMSEVQAISQIKESSTQASGQPLPEVRRKFGSRRTTNGRSGLGAFTHDDYESNQKNTDVQATKDGKMVSDPELIKEPESTAISQPVSEKRPGIDEVTTTTVDDTNVSTEAGLVSLDDLEKSSLFVVSTGGKPKIDFEQWNEQLPEFEEVVYNIVMVGNSSVGKTSFIKRLQNGQFIPDYSATIGVDTFVQTIQFGNRTVKLYVWDTAGQERYHSITKQVFNKAQGLLLMYDITSSQSFHAIRSWISQVQEKAPPEVILMLLGNKNDCAHREVQLQEGENLAKEYDIHFMECSAATGENVLDSMKTLAWLLVKQRMNWLY</sequence>
<feature type="region of interest" description="Disordered" evidence="4">
    <location>
        <begin position="1604"/>
        <end position="1639"/>
    </location>
</feature>
<dbReference type="Pfam" id="PF00071">
    <property type="entry name" value="Ras"/>
    <property type="match status" value="1"/>
</dbReference>
<dbReference type="GO" id="GO:0003924">
    <property type="term" value="F:GTPase activity"/>
    <property type="evidence" value="ECO:0007669"/>
    <property type="project" value="InterPro"/>
</dbReference>
<feature type="compositionally biased region" description="Basic residues" evidence="4">
    <location>
        <begin position="813"/>
        <end position="827"/>
    </location>
</feature>
<dbReference type="PROSITE" id="PS51419">
    <property type="entry name" value="RAB"/>
    <property type="match status" value="1"/>
</dbReference>
<evidence type="ECO:0000256" key="1">
    <source>
        <dbReference type="ARBA" id="ARBA00022741"/>
    </source>
</evidence>
<dbReference type="SMART" id="SM00175">
    <property type="entry name" value="RAB"/>
    <property type="match status" value="1"/>
</dbReference>
<feature type="region of interest" description="Disordered" evidence="4">
    <location>
        <begin position="2264"/>
        <end position="2408"/>
    </location>
</feature>
<dbReference type="GO" id="GO:0005525">
    <property type="term" value="F:GTP binding"/>
    <property type="evidence" value="ECO:0007669"/>
    <property type="project" value="UniProtKB-KW"/>
</dbReference>
<feature type="compositionally biased region" description="Basic and acidic residues" evidence="4">
    <location>
        <begin position="828"/>
        <end position="843"/>
    </location>
</feature>
<feature type="compositionally biased region" description="Basic and acidic residues" evidence="4">
    <location>
        <begin position="1820"/>
        <end position="1837"/>
    </location>
</feature>
<feature type="region of interest" description="Disordered" evidence="4">
    <location>
        <begin position="1994"/>
        <end position="2035"/>
    </location>
</feature>
<evidence type="ECO:0000313" key="6">
    <source>
        <dbReference type="Proteomes" id="UP000606274"/>
    </source>
</evidence>
<feature type="region of interest" description="Disordered" evidence="4">
    <location>
        <begin position="1"/>
        <end position="58"/>
    </location>
</feature>
<keyword evidence="6" id="KW-1185">Reference proteome</keyword>